<proteinExistence type="predicted"/>
<gene>
    <name evidence="2" type="ORF">S01H1_57323</name>
</gene>
<organism evidence="2">
    <name type="scientific">marine sediment metagenome</name>
    <dbReference type="NCBI Taxonomy" id="412755"/>
    <lineage>
        <taxon>unclassified sequences</taxon>
        <taxon>metagenomes</taxon>
        <taxon>ecological metagenomes</taxon>
    </lineage>
</organism>
<keyword evidence="1" id="KW-1133">Transmembrane helix</keyword>
<feature type="non-terminal residue" evidence="2">
    <location>
        <position position="1"/>
    </location>
</feature>
<dbReference type="AlphaFoldDB" id="X0W4X8"/>
<sequence length="98" mass="10762">SFSSQEIEVAAESEANVTITVAIPREQKWAGEDWEIWLGVAAESSDLLAVRLYVRLLVSTNPAMEARSNAGLVAGIVVGIILLGYGGYYYFRRKTKPK</sequence>
<comment type="caution">
    <text evidence="2">The sequence shown here is derived from an EMBL/GenBank/DDBJ whole genome shotgun (WGS) entry which is preliminary data.</text>
</comment>
<evidence type="ECO:0000256" key="1">
    <source>
        <dbReference type="SAM" id="Phobius"/>
    </source>
</evidence>
<feature type="transmembrane region" description="Helical" evidence="1">
    <location>
        <begin position="70"/>
        <end position="91"/>
    </location>
</feature>
<accession>X0W4X8</accession>
<dbReference type="EMBL" id="BARS01037377">
    <property type="protein sequence ID" value="GAG25595.1"/>
    <property type="molecule type" value="Genomic_DNA"/>
</dbReference>
<keyword evidence="1" id="KW-0472">Membrane</keyword>
<protein>
    <submittedName>
        <fullName evidence="2">Uncharacterized protein</fullName>
    </submittedName>
</protein>
<keyword evidence="1" id="KW-0812">Transmembrane</keyword>
<name>X0W4X8_9ZZZZ</name>
<evidence type="ECO:0000313" key="2">
    <source>
        <dbReference type="EMBL" id="GAG25595.1"/>
    </source>
</evidence>
<reference evidence="2" key="1">
    <citation type="journal article" date="2014" name="Front. Microbiol.">
        <title>High frequency of phylogenetically diverse reductive dehalogenase-homologous genes in deep subseafloor sedimentary metagenomes.</title>
        <authorList>
            <person name="Kawai M."/>
            <person name="Futagami T."/>
            <person name="Toyoda A."/>
            <person name="Takaki Y."/>
            <person name="Nishi S."/>
            <person name="Hori S."/>
            <person name="Arai W."/>
            <person name="Tsubouchi T."/>
            <person name="Morono Y."/>
            <person name="Uchiyama I."/>
            <person name="Ito T."/>
            <person name="Fujiyama A."/>
            <person name="Inagaki F."/>
            <person name="Takami H."/>
        </authorList>
    </citation>
    <scope>NUCLEOTIDE SEQUENCE</scope>
    <source>
        <strain evidence="2">Expedition CK06-06</strain>
    </source>
</reference>